<evidence type="ECO:0000313" key="2">
    <source>
        <dbReference type="Proteomes" id="UP000006038"/>
    </source>
</evidence>
<evidence type="ECO:0000313" key="1">
    <source>
        <dbReference type="EnsemblPlants" id="OB04G10900.1"/>
    </source>
</evidence>
<dbReference type="HOGENOM" id="CLU_2577678_0_0_1"/>
<dbReference type="EnsemblPlants" id="OB04G10900.1">
    <property type="protein sequence ID" value="OB04G10900.1"/>
    <property type="gene ID" value="OB04G10900"/>
</dbReference>
<keyword evidence="2" id="KW-1185">Reference proteome</keyword>
<reference evidence="1" key="1">
    <citation type="journal article" date="2013" name="Nat. Commun.">
        <title>Whole-genome sequencing of Oryza brachyantha reveals mechanisms underlying Oryza genome evolution.</title>
        <authorList>
            <person name="Chen J."/>
            <person name="Huang Q."/>
            <person name="Gao D."/>
            <person name="Wang J."/>
            <person name="Lang Y."/>
            <person name="Liu T."/>
            <person name="Li B."/>
            <person name="Bai Z."/>
            <person name="Luis Goicoechea J."/>
            <person name="Liang C."/>
            <person name="Chen C."/>
            <person name="Zhang W."/>
            <person name="Sun S."/>
            <person name="Liao Y."/>
            <person name="Zhang X."/>
            <person name="Yang L."/>
            <person name="Song C."/>
            <person name="Wang M."/>
            <person name="Shi J."/>
            <person name="Liu G."/>
            <person name="Liu J."/>
            <person name="Zhou H."/>
            <person name="Zhou W."/>
            <person name="Yu Q."/>
            <person name="An N."/>
            <person name="Chen Y."/>
            <person name="Cai Q."/>
            <person name="Wang B."/>
            <person name="Liu B."/>
            <person name="Min J."/>
            <person name="Huang Y."/>
            <person name="Wu H."/>
            <person name="Li Z."/>
            <person name="Zhang Y."/>
            <person name="Yin Y."/>
            <person name="Song W."/>
            <person name="Jiang J."/>
            <person name="Jackson S.A."/>
            <person name="Wing R.A."/>
            <person name="Wang J."/>
            <person name="Chen M."/>
        </authorList>
    </citation>
    <scope>NUCLEOTIDE SEQUENCE [LARGE SCALE GENOMIC DNA]</scope>
    <source>
        <strain evidence="1">cv. IRGC 101232</strain>
    </source>
</reference>
<reference evidence="1" key="2">
    <citation type="submission" date="2013-04" db="UniProtKB">
        <authorList>
            <consortium name="EnsemblPlants"/>
        </authorList>
    </citation>
    <scope>IDENTIFICATION</scope>
</reference>
<protein>
    <submittedName>
        <fullName evidence="1">Uncharacterized protein</fullName>
    </submittedName>
</protein>
<name>J3LVB5_ORYBR</name>
<sequence length="81" mass="9073">MVSVDSNRCISPSLSPERPKFTVQVLSMISPQSFSFPSNAVLLNVQSCDSKGISPERLLWETLKKLRKERLPSSTGRLPLR</sequence>
<organism evidence="1">
    <name type="scientific">Oryza brachyantha</name>
    <name type="common">malo sina</name>
    <dbReference type="NCBI Taxonomy" id="4533"/>
    <lineage>
        <taxon>Eukaryota</taxon>
        <taxon>Viridiplantae</taxon>
        <taxon>Streptophyta</taxon>
        <taxon>Embryophyta</taxon>
        <taxon>Tracheophyta</taxon>
        <taxon>Spermatophyta</taxon>
        <taxon>Magnoliopsida</taxon>
        <taxon>Liliopsida</taxon>
        <taxon>Poales</taxon>
        <taxon>Poaceae</taxon>
        <taxon>BOP clade</taxon>
        <taxon>Oryzoideae</taxon>
        <taxon>Oryzeae</taxon>
        <taxon>Oryzinae</taxon>
        <taxon>Oryza</taxon>
    </lineage>
</organism>
<accession>J3LVB5</accession>
<proteinExistence type="predicted"/>
<dbReference type="AlphaFoldDB" id="J3LVB5"/>
<dbReference type="Gramene" id="OB04G10900.1">
    <property type="protein sequence ID" value="OB04G10900.1"/>
    <property type="gene ID" value="OB04G10900"/>
</dbReference>
<dbReference type="Proteomes" id="UP000006038">
    <property type="component" value="Chromosome 4"/>
</dbReference>